<accession>A0A5M3Q401</accession>
<dbReference type="RefSeq" id="WP_153637412.1">
    <property type="nucleotide sequence ID" value="NZ_BGZI01000029.1"/>
</dbReference>
<name>A0A5M3Q401_9GAMM</name>
<evidence type="ECO:0000313" key="1">
    <source>
        <dbReference type="EMBL" id="GBO89886.1"/>
    </source>
</evidence>
<organism evidence="1 2">
    <name type="scientific">Marinobacter salsuginis</name>
    <dbReference type="NCBI Taxonomy" id="418719"/>
    <lineage>
        <taxon>Bacteria</taxon>
        <taxon>Pseudomonadati</taxon>
        <taxon>Pseudomonadota</taxon>
        <taxon>Gammaproteobacteria</taxon>
        <taxon>Pseudomonadales</taxon>
        <taxon>Marinobacteraceae</taxon>
        <taxon>Marinobacter</taxon>
    </lineage>
</organism>
<sequence>MAMIVEALRKIHLRHRLHEGDVSAHTKSAQAITKEWQVAVCVNDVLAEVRISRANNERIDIVDFKTKTAYELKVSGKNTHHEFYKDLVKVLTYNEYQIAENRLTKLVFISEETGIRSLMRRLDEMFLTMLESKHGLRIELVVI</sequence>
<evidence type="ECO:0000313" key="2">
    <source>
        <dbReference type="Proteomes" id="UP000387223"/>
    </source>
</evidence>
<dbReference type="AlphaFoldDB" id="A0A5M3Q401"/>
<proteinExistence type="predicted"/>
<dbReference type="EMBL" id="BGZI01000029">
    <property type="protein sequence ID" value="GBO89886.1"/>
    <property type="molecule type" value="Genomic_DNA"/>
</dbReference>
<comment type="caution">
    <text evidence="1">The sequence shown here is derived from an EMBL/GenBank/DDBJ whole genome shotgun (WGS) entry which is preliminary data.</text>
</comment>
<protein>
    <submittedName>
        <fullName evidence="1">Uncharacterized protein</fullName>
    </submittedName>
</protein>
<reference evidence="1 2" key="1">
    <citation type="journal article" date="2019" name="J. Gen. Appl. Microbiol.">
        <title>Aerobic degradation of cis-dichloroethene by the marine bacterium Marinobacter salsuginis strain 5N-3.</title>
        <authorList>
            <person name="Inoue Y."/>
            <person name="Fukunaga Y."/>
            <person name="Katsumata H."/>
            <person name="Ohji S."/>
            <person name="Hosoyama A."/>
            <person name="Mori K."/>
            <person name="Ando K."/>
        </authorList>
    </citation>
    <scope>NUCLEOTIDE SEQUENCE [LARGE SCALE GENOMIC DNA]</scope>
    <source>
        <strain evidence="1 2">NBRC 109114</strain>
    </source>
</reference>
<gene>
    <name evidence="1" type="ORF">MSSD14B_35540</name>
</gene>
<dbReference type="Proteomes" id="UP000387223">
    <property type="component" value="Unassembled WGS sequence"/>
</dbReference>